<sequence>MKFSHLPVFAAATSATPFGAPIERSSNLEVRQGTNLAAVVLGSVSNVATAVNASLATTQQTIQTAGNNINVQVQAIIEANLRAVATALASGGQAISNAIAAAGGNIAAAVANFTASQINQVILAIGQLVNLLTNLGISLEIIINNLEGVAPAVLQAIDDELALIQNAINPLVTPIVNVANAVGAVSADANVILTGFTALVPGLVTIVNNVIDNS</sequence>
<comment type="caution">
    <text evidence="1">The sequence shown here is derived from an EMBL/GenBank/DDBJ whole genome shotgun (WGS) entry which is preliminary data.</text>
</comment>
<dbReference type="EMBL" id="JAGTJQ010000008">
    <property type="protein sequence ID" value="KAH7025660.1"/>
    <property type="molecule type" value="Genomic_DNA"/>
</dbReference>
<keyword evidence="2" id="KW-1185">Reference proteome</keyword>
<dbReference type="GeneID" id="70191556"/>
<evidence type="ECO:0000313" key="1">
    <source>
        <dbReference type="EMBL" id="KAH7025660.1"/>
    </source>
</evidence>
<name>A0A9P9BLW7_9PEZI</name>
<accession>A0A9P9BLW7</accession>
<reference evidence="1" key="1">
    <citation type="journal article" date="2021" name="Nat. Commun.">
        <title>Genetic determinants of endophytism in the Arabidopsis root mycobiome.</title>
        <authorList>
            <person name="Mesny F."/>
            <person name="Miyauchi S."/>
            <person name="Thiergart T."/>
            <person name="Pickel B."/>
            <person name="Atanasova L."/>
            <person name="Karlsson M."/>
            <person name="Huettel B."/>
            <person name="Barry K.W."/>
            <person name="Haridas S."/>
            <person name="Chen C."/>
            <person name="Bauer D."/>
            <person name="Andreopoulos W."/>
            <person name="Pangilinan J."/>
            <person name="LaButti K."/>
            <person name="Riley R."/>
            <person name="Lipzen A."/>
            <person name="Clum A."/>
            <person name="Drula E."/>
            <person name="Henrissat B."/>
            <person name="Kohler A."/>
            <person name="Grigoriev I.V."/>
            <person name="Martin F.M."/>
            <person name="Hacquard S."/>
        </authorList>
    </citation>
    <scope>NUCLEOTIDE SEQUENCE</scope>
    <source>
        <strain evidence="1">MPI-CAGE-CH-0230</strain>
    </source>
</reference>
<dbReference type="RefSeq" id="XP_046008877.1">
    <property type="nucleotide sequence ID" value="XM_046162010.1"/>
</dbReference>
<evidence type="ECO:0000313" key="2">
    <source>
        <dbReference type="Proteomes" id="UP000756346"/>
    </source>
</evidence>
<proteinExistence type="predicted"/>
<organism evidence="1 2">
    <name type="scientific">Microdochium trichocladiopsis</name>
    <dbReference type="NCBI Taxonomy" id="1682393"/>
    <lineage>
        <taxon>Eukaryota</taxon>
        <taxon>Fungi</taxon>
        <taxon>Dikarya</taxon>
        <taxon>Ascomycota</taxon>
        <taxon>Pezizomycotina</taxon>
        <taxon>Sordariomycetes</taxon>
        <taxon>Xylariomycetidae</taxon>
        <taxon>Xylariales</taxon>
        <taxon>Microdochiaceae</taxon>
        <taxon>Microdochium</taxon>
    </lineage>
</organism>
<protein>
    <submittedName>
        <fullName evidence="1">Uncharacterized protein</fullName>
    </submittedName>
</protein>
<dbReference type="Proteomes" id="UP000756346">
    <property type="component" value="Unassembled WGS sequence"/>
</dbReference>
<gene>
    <name evidence="1" type="ORF">B0I36DRAFT_413867</name>
</gene>
<dbReference type="AlphaFoldDB" id="A0A9P9BLW7"/>
<dbReference type="OrthoDB" id="10532602at2759"/>